<dbReference type="SUPFAM" id="SSF103506">
    <property type="entry name" value="Mitochondrial carrier"/>
    <property type="match status" value="1"/>
</dbReference>
<dbReference type="GO" id="GO:0055085">
    <property type="term" value="P:transmembrane transport"/>
    <property type="evidence" value="ECO:0007669"/>
    <property type="project" value="InterPro"/>
</dbReference>
<dbReference type="Pfam" id="PF00153">
    <property type="entry name" value="Mito_carr"/>
    <property type="match status" value="3"/>
</dbReference>
<keyword evidence="6 10" id="KW-1133">Transmembrane helix</keyword>
<comment type="subcellular location">
    <subcellularLocation>
        <location evidence="1">Membrane</location>
        <topology evidence="1">Multi-pass membrane protein</topology>
    </subcellularLocation>
</comment>
<dbReference type="VEuPathDB" id="TriTrypDB:TvY486_0802780"/>
<evidence type="ECO:0000256" key="4">
    <source>
        <dbReference type="ARBA" id="ARBA00022692"/>
    </source>
</evidence>
<protein>
    <submittedName>
        <fullName evidence="11">Putative mitochondrial carrier protein</fullName>
    </submittedName>
</protein>
<organism evidence="11">
    <name type="scientific">Trypanosoma vivax (strain Y486)</name>
    <dbReference type="NCBI Taxonomy" id="1055687"/>
    <lineage>
        <taxon>Eukaryota</taxon>
        <taxon>Discoba</taxon>
        <taxon>Euglenozoa</taxon>
        <taxon>Kinetoplastea</taxon>
        <taxon>Metakinetoplastina</taxon>
        <taxon>Trypanosomatida</taxon>
        <taxon>Trypanosomatidae</taxon>
        <taxon>Trypanosoma</taxon>
        <taxon>Duttonella</taxon>
    </lineage>
</organism>
<feature type="transmembrane region" description="Helical" evidence="10">
    <location>
        <begin position="273"/>
        <end position="295"/>
    </location>
</feature>
<sequence>MTDESTADKTHSKVLMASTCATMLTKSLLHPIDTVKCRIQSSKGHSLGTVFREYRGKWGVFYVYGGLPAKLVFSVPYQAIYMTSYNAAKRAMEVPDATAQSSVGFLLRTILAACIAELTSCVVRVPMETAKMRIQSGVVSNTAAALLQIRQQGYGAFFRMIRSQTFLHDIPYSVTQWIIYETLRPWAQEAWSGTLQSPPAVESGRNTHSKLKVYAQNFMRTFVAGGFSAFIASLITVPLDVTRTRVVVAASMGPNVRISTIVREMYKVGGARIFFRGAPIRVLWVTSNLALYFPIYELLSS</sequence>
<feature type="repeat" description="Solcar" evidence="8">
    <location>
        <begin position="9"/>
        <end position="91"/>
    </location>
</feature>
<feature type="repeat" description="Solcar" evidence="8">
    <location>
        <begin position="216"/>
        <end position="301"/>
    </location>
</feature>
<keyword evidence="4 8" id="KW-0812">Transmembrane</keyword>
<evidence type="ECO:0000256" key="10">
    <source>
        <dbReference type="SAM" id="Phobius"/>
    </source>
</evidence>
<evidence type="ECO:0000256" key="1">
    <source>
        <dbReference type="ARBA" id="ARBA00004141"/>
    </source>
</evidence>
<keyword evidence="3 9" id="KW-0813">Transport</keyword>
<keyword evidence="7 8" id="KW-0472">Membrane</keyword>
<dbReference type="Gene3D" id="1.50.40.10">
    <property type="entry name" value="Mitochondrial carrier domain"/>
    <property type="match status" value="1"/>
</dbReference>
<dbReference type="PRINTS" id="PR00926">
    <property type="entry name" value="MITOCARRIER"/>
</dbReference>
<accession>G0U0R9</accession>
<dbReference type="InterPro" id="IPR002067">
    <property type="entry name" value="MCP"/>
</dbReference>
<dbReference type="AlphaFoldDB" id="G0U0R9"/>
<evidence type="ECO:0000313" key="11">
    <source>
        <dbReference type="EMBL" id="CCC49669.1"/>
    </source>
</evidence>
<dbReference type="PROSITE" id="PS50920">
    <property type="entry name" value="SOLCAR"/>
    <property type="match status" value="3"/>
</dbReference>
<keyword evidence="5" id="KW-0677">Repeat</keyword>
<evidence type="ECO:0000256" key="7">
    <source>
        <dbReference type="ARBA" id="ARBA00023136"/>
    </source>
</evidence>
<dbReference type="InterPro" id="IPR018108">
    <property type="entry name" value="MCP_transmembrane"/>
</dbReference>
<reference evidence="11" key="1">
    <citation type="journal article" date="2012" name="Proc. Natl. Acad. Sci. U.S.A.">
        <title>Antigenic diversity is generated by distinct evolutionary mechanisms in African trypanosome species.</title>
        <authorList>
            <person name="Jackson A.P."/>
            <person name="Berry A."/>
            <person name="Aslett M."/>
            <person name="Allison H.C."/>
            <person name="Burton P."/>
            <person name="Vavrova-Anderson J."/>
            <person name="Brown R."/>
            <person name="Browne H."/>
            <person name="Corton N."/>
            <person name="Hauser H."/>
            <person name="Gamble J."/>
            <person name="Gilderthorp R."/>
            <person name="Marcello L."/>
            <person name="McQuillan J."/>
            <person name="Otto T.D."/>
            <person name="Quail M.A."/>
            <person name="Sanders M.J."/>
            <person name="van Tonder A."/>
            <person name="Ginger M.L."/>
            <person name="Field M.C."/>
            <person name="Barry J.D."/>
            <person name="Hertz-Fowler C."/>
            <person name="Berriman M."/>
        </authorList>
    </citation>
    <scope>NUCLEOTIDE SEQUENCE</scope>
    <source>
        <strain evidence="11">Y486</strain>
    </source>
</reference>
<dbReference type="InterPro" id="IPR023395">
    <property type="entry name" value="MCP_dom_sf"/>
</dbReference>
<evidence type="ECO:0000256" key="6">
    <source>
        <dbReference type="ARBA" id="ARBA00022989"/>
    </source>
</evidence>
<dbReference type="EMBL" id="HE573024">
    <property type="protein sequence ID" value="CCC49669.1"/>
    <property type="molecule type" value="Genomic_DNA"/>
</dbReference>
<evidence type="ECO:0000256" key="3">
    <source>
        <dbReference type="ARBA" id="ARBA00022448"/>
    </source>
</evidence>
<gene>
    <name evidence="11" type="ORF">TVY486_0802780</name>
</gene>
<name>G0U0R9_TRYVY</name>
<evidence type="ECO:0000256" key="9">
    <source>
        <dbReference type="RuleBase" id="RU000488"/>
    </source>
</evidence>
<evidence type="ECO:0000256" key="8">
    <source>
        <dbReference type="PROSITE-ProRule" id="PRU00282"/>
    </source>
</evidence>
<evidence type="ECO:0000256" key="2">
    <source>
        <dbReference type="ARBA" id="ARBA00006375"/>
    </source>
</evidence>
<dbReference type="GO" id="GO:0016020">
    <property type="term" value="C:membrane"/>
    <property type="evidence" value="ECO:0007669"/>
    <property type="project" value="UniProtKB-SubCell"/>
</dbReference>
<proteinExistence type="inferred from homology"/>
<feature type="repeat" description="Solcar" evidence="8">
    <location>
        <begin position="104"/>
        <end position="186"/>
    </location>
</feature>
<comment type="similarity">
    <text evidence="2 9">Belongs to the mitochondrial carrier (TC 2.A.29) family.</text>
</comment>
<evidence type="ECO:0000256" key="5">
    <source>
        <dbReference type="ARBA" id="ARBA00022737"/>
    </source>
</evidence>
<dbReference type="PANTHER" id="PTHR45667">
    <property type="entry name" value="S-ADENOSYLMETHIONINE MITOCHONDRIAL CARRIER PROTEIN"/>
    <property type="match status" value="1"/>
</dbReference>